<evidence type="ECO:0000259" key="2">
    <source>
        <dbReference type="Pfam" id="PF13193"/>
    </source>
</evidence>
<evidence type="ECO:0000259" key="1">
    <source>
        <dbReference type="Pfam" id="PF00501"/>
    </source>
</evidence>
<organism evidence="3 4">
    <name type="scientific">Actinomycetospora chlora</name>
    <dbReference type="NCBI Taxonomy" id="663608"/>
    <lineage>
        <taxon>Bacteria</taxon>
        <taxon>Bacillati</taxon>
        <taxon>Actinomycetota</taxon>
        <taxon>Actinomycetes</taxon>
        <taxon>Pseudonocardiales</taxon>
        <taxon>Pseudonocardiaceae</taxon>
        <taxon>Actinomycetospora</taxon>
    </lineage>
</organism>
<dbReference type="InterPro" id="IPR020845">
    <property type="entry name" value="AMP-binding_CS"/>
</dbReference>
<proteinExistence type="predicted"/>
<dbReference type="Proteomes" id="UP001500928">
    <property type="component" value="Unassembled WGS sequence"/>
</dbReference>
<dbReference type="SUPFAM" id="SSF56801">
    <property type="entry name" value="Acetyl-CoA synthetase-like"/>
    <property type="match status" value="1"/>
</dbReference>
<keyword evidence="4" id="KW-1185">Reference proteome</keyword>
<dbReference type="PANTHER" id="PTHR43767:SF1">
    <property type="entry name" value="NONRIBOSOMAL PEPTIDE SYNTHASE PES1 (EUROFUNG)-RELATED"/>
    <property type="match status" value="1"/>
</dbReference>
<comment type="caution">
    <text evidence="3">The sequence shown here is derived from an EMBL/GenBank/DDBJ whole genome shotgun (WGS) entry which is preliminary data.</text>
</comment>
<evidence type="ECO:0000313" key="3">
    <source>
        <dbReference type="EMBL" id="GAA4788404.1"/>
    </source>
</evidence>
<dbReference type="EMBL" id="BAABHO010000016">
    <property type="protein sequence ID" value="GAA4788404.1"/>
    <property type="molecule type" value="Genomic_DNA"/>
</dbReference>
<feature type="domain" description="AMP-binding enzyme C-terminal" evidence="2">
    <location>
        <begin position="426"/>
        <end position="502"/>
    </location>
</feature>
<dbReference type="CDD" id="cd17631">
    <property type="entry name" value="FACL_FadD13-like"/>
    <property type="match status" value="1"/>
</dbReference>
<dbReference type="InterPro" id="IPR025110">
    <property type="entry name" value="AMP-bd_C"/>
</dbReference>
<dbReference type="InterPro" id="IPR000873">
    <property type="entry name" value="AMP-dep_synth/lig_dom"/>
</dbReference>
<feature type="domain" description="AMP-dependent synthetase/ligase" evidence="1">
    <location>
        <begin position="18"/>
        <end position="376"/>
    </location>
</feature>
<reference evidence="4" key="1">
    <citation type="journal article" date="2019" name="Int. J. Syst. Evol. Microbiol.">
        <title>The Global Catalogue of Microorganisms (GCM) 10K type strain sequencing project: providing services to taxonomists for standard genome sequencing and annotation.</title>
        <authorList>
            <consortium name="The Broad Institute Genomics Platform"/>
            <consortium name="The Broad Institute Genome Sequencing Center for Infectious Disease"/>
            <person name="Wu L."/>
            <person name="Ma J."/>
        </authorList>
    </citation>
    <scope>NUCLEOTIDE SEQUENCE [LARGE SCALE GENOMIC DNA]</scope>
    <source>
        <strain evidence="4">JCM 17979</strain>
    </source>
</reference>
<name>A0ABP9AZC5_9PSEU</name>
<dbReference type="InterPro" id="IPR045851">
    <property type="entry name" value="AMP-bd_C_sf"/>
</dbReference>
<keyword evidence="3" id="KW-0436">Ligase</keyword>
<gene>
    <name evidence="3" type="primary">fadD5</name>
    <name evidence="3" type="ORF">GCM10023200_23630</name>
</gene>
<dbReference type="Pfam" id="PF00501">
    <property type="entry name" value="AMP-binding"/>
    <property type="match status" value="1"/>
</dbReference>
<dbReference type="Pfam" id="PF13193">
    <property type="entry name" value="AMP-binding_C"/>
    <property type="match status" value="1"/>
</dbReference>
<sequence>MTSGQITGRGMTLSDILARWARITPDAEVFVDVGTGERRTYGQSHDRITRLANALTAEGVVPGDRVAVIGLNSVALLEAFIAVLRAGGICVPVNFRLVAGEVAYTLHDSGAVVVVADAATVDVVRAARADTPGVRRVITIGDDLEQVLATADPTYRELPVPDEATAFIMYTSGTTGAPKGAMLTHRNLYLHAFSSTMHLGGPGGPGVWLAGTPLFHIAGLAGFLPSLFAGGTTIIPPSGGFDPDGTLAVLERERVTACFFVPAQWAALCARAEAGHYDLSALRKASWGAAPASTALLRTMIATFPDAEIVTSFGQTECSPVTTTLRGEDAVRKIGSVGTPMINVEVRVVDDEMHDVAPGEVGEIVYRGPLVMSGYWNKPEQTAEAFRGGWFHSGDLVRQDADGYYYVVDRKKDMIISGGENIYCAEVENVLAGHPQIADVALIGVPDDRWGETPLAVVVPRDPDDPPTLESVDEYCREHLARYKRPRRLTVVDALPRNATGKVQKTVLRERALDTEAVS</sequence>
<dbReference type="InterPro" id="IPR050237">
    <property type="entry name" value="ATP-dep_AMP-bd_enzyme"/>
</dbReference>
<dbReference type="Gene3D" id="3.40.50.12780">
    <property type="entry name" value="N-terminal domain of ligase-like"/>
    <property type="match status" value="1"/>
</dbReference>
<protein>
    <submittedName>
        <fullName evidence="3">Fatty-acid--CoA ligase FadD5</fullName>
    </submittedName>
</protein>
<dbReference type="PANTHER" id="PTHR43767">
    <property type="entry name" value="LONG-CHAIN-FATTY-ACID--COA LIGASE"/>
    <property type="match status" value="1"/>
</dbReference>
<evidence type="ECO:0000313" key="4">
    <source>
        <dbReference type="Proteomes" id="UP001500928"/>
    </source>
</evidence>
<dbReference type="RefSeq" id="WP_345414449.1">
    <property type="nucleotide sequence ID" value="NZ_BAABHO010000016.1"/>
</dbReference>
<dbReference type="NCBIfam" id="NF004837">
    <property type="entry name" value="PRK06187.1"/>
    <property type="match status" value="1"/>
</dbReference>
<dbReference type="GO" id="GO:0016874">
    <property type="term" value="F:ligase activity"/>
    <property type="evidence" value="ECO:0007669"/>
    <property type="project" value="UniProtKB-KW"/>
</dbReference>
<dbReference type="Gene3D" id="3.30.300.30">
    <property type="match status" value="1"/>
</dbReference>
<accession>A0ABP9AZC5</accession>
<dbReference type="PROSITE" id="PS00455">
    <property type="entry name" value="AMP_BINDING"/>
    <property type="match status" value="1"/>
</dbReference>
<dbReference type="InterPro" id="IPR042099">
    <property type="entry name" value="ANL_N_sf"/>
</dbReference>